<dbReference type="OrthoDB" id="39936at2157"/>
<name>A0A650CGT5_SULOH</name>
<dbReference type="EMBL" id="CP045484">
    <property type="protein sequence ID" value="QGR16958.1"/>
    <property type="molecule type" value="Genomic_DNA"/>
</dbReference>
<dbReference type="EMBL" id="JACHFY010000001">
    <property type="protein sequence ID" value="MBB5252601.1"/>
    <property type="molecule type" value="Genomic_DNA"/>
</dbReference>
<protein>
    <submittedName>
        <fullName evidence="3">Uncharacterized protein</fullName>
    </submittedName>
</protein>
<evidence type="ECO:0000313" key="3">
    <source>
        <dbReference type="EMBL" id="QGR16958.1"/>
    </source>
</evidence>
<evidence type="ECO:0000256" key="1">
    <source>
        <dbReference type="SAM" id="Phobius"/>
    </source>
</evidence>
<dbReference type="Proteomes" id="UP000427373">
    <property type="component" value="Chromosome"/>
</dbReference>
<sequence length="102" mass="11862">MLFCSCLLIFVIYGILTPIYAKILDSKLSNQRAFYIAWTTAPYLVAYFYSPLIFYPFLVIFNIISYTFALKRKINLLIIALFSTAILGELIYSLVFYHTNYA</sequence>
<dbReference type="KEGG" id="soh:D1869_07050"/>
<dbReference type="GeneID" id="95642549"/>
<reference evidence="2 5" key="2">
    <citation type="submission" date="2020-08" db="EMBL/GenBank/DDBJ databases">
        <title>Genomic Encyclopedia of Type Strains, Phase IV (KMG-IV): sequencing the most valuable type-strain genomes for metagenomic binning, comparative biology and taxonomic classification.</title>
        <authorList>
            <person name="Goeker M."/>
        </authorList>
    </citation>
    <scope>NUCLEOTIDE SEQUENCE [LARGE SCALE GENOMIC DNA]</scope>
    <source>
        <strain evidence="2 5">DSM 12421</strain>
    </source>
</reference>
<proteinExistence type="predicted"/>
<evidence type="ECO:0000313" key="2">
    <source>
        <dbReference type="EMBL" id="MBB5252601.1"/>
    </source>
</evidence>
<keyword evidence="1" id="KW-1133">Transmembrane helix</keyword>
<keyword evidence="1" id="KW-0812">Transmembrane</keyword>
<organism evidence="3 4">
    <name type="scientific">Sulfurisphaera ohwakuensis</name>
    <dbReference type="NCBI Taxonomy" id="69656"/>
    <lineage>
        <taxon>Archaea</taxon>
        <taxon>Thermoproteota</taxon>
        <taxon>Thermoprotei</taxon>
        <taxon>Sulfolobales</taxon>
        <taxon>Sulfolobaceae</taxon>
        <taxon>Sulfurisphaera</taxon>
    </lineage>
</organism>
<dbReference type="Proteomes" id="UP000582213">
    <property type="component" value="Unassembled WGS sequence"/>
</dbReference>
<gene>
    <name evidence="3" type="ORF">D1869_07050</name>
    <name evidence="2" type="ORF">HNQ62_000319</name>
</gene>
<keyword evidence="1" id="KW-0472">Membrane</keyword>
<evidence type="ECO:0000313" key="4">
    <source>
        <dbReference type="Proteomes" id="UP000427373"/>
    </source>
</evidence>
<reference evidence="3 4" key="1">
    <citation type="submission" date="2019-10" db="EMBL/GenBank/DDBJ databases">
        <title>Genome Sequences from Six Type Strain Members of the Archaeal Family Sulfolobaceae: Acidianus ambivalens, Acidianus infernus, Metallosphaera prunae, Stygiolobus azoricus, Sulfolobus metallicus, and Sulfurisphaera ohwakuensis.</title>
        <authorList>
            <person name="Counts J.A."/>
            <person name="Kelly R.M."/>
        </authorList>
    </citation>
    <scope>NUCLEOTIDE SEQUENCE [LARGE SCALE GENOMIC DNA]</scope>
    <source>
        <strain evidence="3 4">TA-1</strain>
    </source>
</reference>
<keyword evidence="4" id="KW-1185">Reference proteome</keyword>
<dbReference type="RefSeq" id="WP_156014505.1">
    <property type="nucleotide sequence ID" value="NZ_AP031374.1"/>
</dbReference>
<dbReference type="AlphaFoldDB" id="A0A650CGT5"/>
<accession>A0A650CGT5</accession>
<evidence type="ECO:0000313" key="5">
    <source>
        <dbReference type="Proteomes" id="UP000582213"/>
    </source>
</evidence>
<feature type="transmembrane region" description="Helical" evidence="1">
    <location>
        <begin position="45"/>
        <end position="64"/>
    </location>
</feature>
<feature type="transmembrane region" description="Helical" evidence="1">
    <location>
        <begin position="76"/>
        <end position="97"/>
    </location>
</feature>